<dbReference type="OrthoDB" id="5401786at2759"/>
<evidence type="ECO:0000313" key="3">
    <source>
        <dbReference type="Proteomes" id="UP000803844"/>
    </source>
</evidence>
<name>A0A9P4XSG5_CRYP1</name>
<organism evidence="2 3">
    <name type="scientific">Cryphonectria parasitica (strain ATCC 38755 / EP155)</name>
    <dbReference type="NCBI Taxonomy" id="660469"/>
    <lineage>
        <taxon>Eukaryota</taxon>
        <taxon>Fungi</taxon>
        <taxon>Dikarya</taxon>
        <taxon>Ascomycota</taxon>
        <taxon>Pezizomycotina</taxon>
        <taxon>Sordariomycetes</taxon>
        <taxon>Sordariomycetidae</taxon>
        <taxon>Diaporthales</taxon>
        <taxon>Cryphonectriaceae</taxon>
        <taxon>Cryphonectria-Endothia species complex</taxon>
        <taxon>Cryphonectria</taxon>
    </lineage>
</organism>
<evidence type="ECO:0000313" key="2">
    <source>
        <dbReference type="EMBL" id="KAF3760108.1"/>
    </source>
</evidence>
<keyword evidence="3" id="KW-1185">Reference proteome</keyword>
<sequence length="450" mass="50615">MSLVTSSSSSSSSSYSPSSISSSSPSFSSFRKSAPSVTDMDMESSQQKQKDAASPMAGPSATAGPLQPPTDQRSPAQKSNDTYREQIEKHHSASLPFWQFEAQLAVEFNGLLRKKEKTLECVTRSMDYLDTAFSRVRLSWENMGIWNYQWSGFPKPASRWRHEDPTVPQDWRAEKTRPIEMFEKQVFVLWDSEIPEVQVPTCGCAAVDKVRSHELARILIRNTWKARGIWDIRWGKQPGNTWKHERPLADFLNDPVEYEYESTDVMPKYDKNAPIESYFPILKGDKVYPVARIPRSDGHTDNKPSSSCVAATTTTSNSNNTNNNNNTNTTKPPTFTPTPFTIPLPLTITPSANTAPEASAGPKPTPKPSLTGKPKLNMIVTPTTVARTPPQGNRPCPRFAPYPTEARRRGPPNARPNRRRIKVDTQGNKRDDYWRGRQGLSDRHDFWSVI</sequence>
<dbReference type="AlphaFoldDB" id="A0A9P4XSG5"/>
<dbReference type="GeneID" id="63842979"/>
<evidence type="ECO:0000256" key="1">
    <source>
        <dbReference type="SAM" id="MobiDB-lite"/>
    </source>
</evidence>
<protein>
    <submittedName>
        <fullName evidence="2">Uncharacterized protein</fullName>
    </submittedName>
</protein>
<feature type="compositionally biased region" description="Polar residues" evidence="1">
    <location>
        <begin position="69"/>
        <end position="80"/>
    </location>
</feature>
<dbReference type="Proteomes" id="UP000803844">
    <property type="component" value="Unassembled WGS sequence"/>
</dbReference>
<gene>
    <name evidence="2" type="ORF">M406DRAFT_75459</name>
</gene>
<feature type="compositionally biased region" description="Basic and acidic residues" evidence="1">
    <location>
        <begin position="427"/>
        <end position="437"/>
    </location>
</feature>
<feature type="region of interest" description="Disordered" evidence="1">
    <location>
        <begin position="293"/>
        <end position="437"/>
    </location>
</feature>
<dbReference type="RefSeq" id="XP_040771087.1">
    <property type="nucleotide sequence ID" value="XM_040925850.1"/>
</dbReference>
<feature type="region of interest" description="Disordered" evidence="1">
    <location>
        <begin position="1"/>
        <end position="86"/>
    </location>
</feature>
<feature type="compositionally biased region" description="Low complexity" evidence="1">
    <location>
        <begin position="312"/>
        <end position="333"/>
    </location>
</feature>
<reference evidence="2" key="1">
    <citation type="journal article" date="2020" name="Phytopathology">
        <title>Genome sequence of the chestnut blight fungus Cryphonectria parasitica EP155: A fundamental resource for an archetypical invasive plant pathogen.</title>
        <authorList>
            <person name="Crouch J.A."/>
            <person name="Dawe A."/>
            <person name="Aerts A."/>
            <person name="Barry K."/>
            <person name="Churchill A.C.L."/>
            <person name="Grimwood J."/>
            <person name="Hillman B."/>
            <person name="Milgroom M.G."/>
            <person name="Pangilinan J."/>
            <person name="Smith M."/>
            <person name="Salamov A."/>
            <person name="Schmutz J."/>
            <person name="Yadav J."/>
            <person name="Grigoriev I.V."/>
            <person name="Nuss D."/>
        </authorList>
    </citation>
    <scope>NUCLEOTIDE SEQUENCE</scope>
    <source>
        <strain evidence="2">EP155</strain>
    </source>
</reference>
<comment type="caution">
    <text evidence="2">The sequence shown here is derived from an EMBL/GenBank/DDBJ whole genome shotgun (WGS) entry which is preliminary data.</text>
</comment>
<dbReference type="EMBL" id="MU032354">
    <property type="protein sequence ID" value="KAF3760108.1"/>
    <property type="molecule type" value="Genomic_DNA"/>
</dbReference>
<accession>A0A9P4XSG5</accession>
<proteinExistence type="predicted"/>
<feature type="compositionally biased region" description="Low complexity" evidence="1">
    <location>
        <begin position="1"/>
        <end position="36"/>
    </location>
</feature>